<dbReference type="EMBL" id="CAFBOK010000032">
    <property type="protein sequence ID" value="CAB4975902.1"/>
    <property type="molecule type" value="Genomic_DNA"/>
</dbReference>
<evidence type="ECO:0000313" key="4">
    <source>
        <dbReference type="EMBL" id="CAB4604028.1"/>
    </source>
</evidence>
<accession>A0A6J6ARW3</accession>
<dbReference type="EMBL" id="CAESAL010000168">
    <property type="protein sequence ID" value="CAB4347349.1"/>
    <property type="molecule type" value="Genomic_DNA"/>
</dbReference>
<reference evidence="3" key="1">
    <citation type="submission" date="2020-05" db="EMBL/GenBank/DDBJ databases">
        <authorList>
            <person name="Chiriac C."/>
            <person name="Salcher M."/>
            <person name="Ghai R."/>
            <person name="Kavagutti S V."/>
        </authorList>
    </citation>
    <scope>NUCLEOTIDE SEQUENCE</scope>
</reference>
<evidence type="ECO:0000313" key="5">
    <source>
        <dbReference type="EMBL" id="CAB4638138.1"/>
    </source>
</evidence>
<dbReference type="EMBL" id="CAEUNJ010000160">
    <property type="protein sequence ID" value="CAB4373078.1"/>
    <property type="molecule type" value="Genomic_DNA"/>
</dbReference>
<keyword evidence="1" id="KW-1133">Transmembrane helix</keyword>
<dbReference type="AlphaFoldDB" id="A0A6J6ARW3"/>
<name>A0A6J6ARW3_9ZZZZ</name>
<proteinExistence type="predicted"/>
<organism evidence="3">
    <name type="scientific">freshwater metagenome</name>
    <dbReference type="NCBI Taxonomy" id="449393"/>
    <lineage>
        <taxon>unclassified sequences</taxon>
        <taxon>metagenomes</taxon>
        <taxon>ecological metagenomes</taxon>
    </lineage>
</organism>
<dbReference type="CDD" id="cd00118">
    <property type="entry name" value="LysM"/>
    <property type="match status" value="1"/>
</dbReference>
<dbReference type="EMBL" id="CAFBNJ010000171">
    <property type="protein sequence ID" value="CAB4966356.1"/>
    <property type="molecule type" value="Genomic_DNA"/>
</dbReference>
<keyword evidence="1" id="KW-0472">Membrane</keyword>
<evidence type="ECO:0000313" key="7">
    <source>
        <dbReference type="EMBL" id="CAB4966356.1"/>
    </source>
</evidence>
<gene>
    <name evidence="4" type="ORF">UFOPK1762_02128</name>
    <name evidence="5" type="ORF">UFOPK1906_01904</name>
    <name evidence="6" type="ORF">UFOPK2969_01537</name>
    <name evidence="2" type="ORF">UFOPK3331_02200</name>
    <name evidence="7" type="ORF">UFOPK3785_01996</name>
    <name evidence="8" type="ORF">UFOPK3927_00422</name>
    <name evidence="3" type="ORF">UFOPK4201_02132</name>
</gene>
<evidence type="ECO:0000313" key="6">
    <source>
        <dbReference type="EMBL" id="CAB4802294.1"/>
    </source>
</evidence>
<evidence type="ECO:0000313" key="8">
    <source>
        <dbReference type="EMBL" id="CAB4975902.1"/>
    </source>
</evidence>
<evidence type="ECO:0000256" key="1">
    <source>
        <dbReference type="SAM" id="Phobius"/>
    </source>
</evidence>
<evidence type="ECO:0000313" key="2">
    <source>
        <dbReference type="EMBL" id="CAB4347349.1"/>
    </source>
</evidence>
<protein>
    <submittedName>
        <fullName evidence="3">Unannotated protein</fullName>
    </submittedName>
</protein>
<dbReference type="InterPro" id="IPR018392">
    <property type="entry name" value="LysM"/>
</dbReference>
<feature type="transmembrane region" description="Helical" evidence="1">
    <location>
        <begin position="73"/>
        <end position="95"/>
    </location>
</feature>
<dbReference type="EMBL" id="CAFAAD010000147">
    <property type="protein sequence ID" value="CAB4802294.1"/>
    <property type="molecule type" value="Genomic_DNA"/>
</dbReference>
<dbReference type="EMBL" id="CAEZTY010000170">
    <property type="protein sequence ID" value="CAB4604028.1"/>
    <property type="molecule type" value="Genomic_DNA"/>
</dbReference>
<sequence>MAAILNPTALSAPTDTAQLIVPESLFDGSRFEGSSSQAPWNRNLEPRRPVRHLQLVTGPSPAAAKARRSPMRVLIAGLGLAVLVAFAAMGVLPFLGADAAASTPASSADTTSPAGVDAQRASAPVAAPSVAAPVEIVVQSGDSLWSVARRLQPHGDLRHLVDRLIERVGATSVTRGQHINVSGLLD</sequence>
<dbReference type="EMBL" id="CAEZVC010000190">
    <property type="protein sequence ID" value="CAB4638138.1"/>
    <property type="molecule type" value="Genomic_DNA"/>
</dbReference>
<keyword evidence="1" id="KW-0812">Transmembrane</keyword>
<evidence type="ECO:0000313" key="3">
    <source>
        <dbReference type="EMBL" id="CAB4373078.1"/>
    </source>
</evidence>